<protein>
    <submittedName>
        <fullName evidence="2">Uncharacterized protein</fullName>
    </submittedName>
</protein>
<evidence type="ECO:0000313" key="3">
    <source>
        <dbReference type="Proteomes" id="UP000583127"/>
    </source>
</evidence>
<dbReference type="GO" id="GO:0042586">
    <property type="term" value="F:peptide deformylase activity"/>
    <property type="evidence" value="ECO:0007669"/>
    <property type="project" value="InterPro"/>
</dbReference>
<proteinExistence type="inferred from homology"/>
<organism evidence="2 3">
    <name type="scientific">Paraburkholderia antibiotica</name>
    <dbReference type="NCBI Taxonomy" id="2728839"/>
    <lineage>
        <taxon>Bacteria</taxon>
        <taxon>Pseudomonadati</taxon>
        <taxon>Pseudomonadota</taxon>
        <taxon>Betaproteobacteria</taxon>
        <taxon>Burkholderiales</taxon>
        <taxon>Burkholderiaceae</taxon>
        <taxon>Paraburkholderia</taxon>
    </lineage>
</organism>
<comment type="similarity">
    <text evidence="1">Belongs to the polypeptide deformylase family.</text>
</comment>
<reference evidence="2 3" key="1">
    <citation type="submission" date="2020-04" db="EMBL/GenBank/DDBJ databases">
        <title>Paraburkholderia sp. G-4-1-8 isolated from soil.</title>
        <authorList>
            <person name="Dahal R.H."/>
        </authorList>
    </citation>
    <scope>NUCLEOTIDE SEQUENCE [LARGE SCALE GENOMIC DNA]</scope>
    <source>
        <strain evidence="2 3">G-4-1-8</strain>
    </source>
</reference>
<sequence>MAATQIGIRKRMIGLALPDWPQVIANPGIVWTSDERMTLRDDCMCFPDMLVRVERRVSISLRFVDLDEHTHLREPNVRQAILTVVDNDTGHLAVA</sequence>
<dbReference type="SUPFAM" id="SSF56420">
    <property type="entry name" value="Peptide deformylase"/>
    <property type="match status" value="1"/>
</dbReference>
<dbReference type="AlphaFoldDB" id="A0A7X9ZXY3"/>
<dbReference type="EMBL" id="JABBFZ010000008">
    <property type="protein sequence ID" value="NML32346.1"/>
    <property type="molecule type" value="Genomic_DNA"/>
</dbReference>
<name>A0A7X9ZXY3_9BURK</name>
<dbReference type="Pfam" id="PF01327">
    <property type="entry name" value="Pep_deformylase"/>
    <property type="match status" value="1"/>
</dbReference>
<evidence type="ECO:0000313" key="2">
    <source>
        <dbReference type="EMBL" id="NML32346.1"/>
    </source>
</evidence>
<keyword evidence="3" id="KW-1185">Reference proteome</keyword>
<dbReference type="Gene3D" id="3.90.45.10">
    <property type="entry name" value="Peptide deformylase"/>
    <property type="match status" value="1"/>
</dbReference>
<dbReference type="InterPro" id="IPR023635">
    <property type="entry name" value="Peptide_deformylase"/>
</dbReference>
<comment type="caution">
    <text evidence="2">The sequence shown here is derived from an EMBL/GenBank/DDBJ whole genome shotgun (WGS) entry which is preliminary data.</text>
</comment>
<accession>A0A7X9ZXY3</accession>
<gene>
    <name evidence="2" type="ORF">HHL14_16065</name>
</gene>
<dbReference type="Proteomes" id="UP000583127">
    <property type="component" value="Unassembled WGS sequence"/>
</dbReference>
<evidence type="ECO:0000256" key="1">
    <source>
        <dbReference type="ARBA" id="ARBA00010759"/>
    </source>
</evidence>
<dbReference type="InterPro" id="IPR036821">
    <property type="entry name" value="Peptide_deformylase_sf"/>
</dbReference>